<dbReference type="CDD" id="cd02947">
    <property type="entry name" value="TRX_family"/>
    <property type="match status" value="1"/>
</dbReference>
<evidence type="ECO:0000313" key="9">
    <source>
        <dbReference type="EMBL" id="KRN28584.1"/>
    </source>
</evidence>
<dbReference type="InterPro" id="IPR005746">
    <property type="entry name" value="Thioredoxin"/>
</dbReference>
<evidence type="ECO:0000259" key="8">
    <source>
        <dbReference type="PROSITE" id="PS51352"/>
    </source>
</evidence>
<dbReference type="PROSITE" id="PS00194">
    <property type="entry name" value="THIOREDOXIN_1"/>
    <property type="match status" value="1"/>
</dbReference>
<dbReference type="STRING" id="81857.IV38_GL000783"/>
<accession>A0A0R2FYM5</accession>
<sequence>MPLAGKLTEIAGQGKIEDKYFTEARSEKVTIKVTAANFNDVTADGLVVVDFWAEWCPPCKMMAPILEELDTAYGDRLTIAKLNVDHNQNIAEQYGIQSIPTLLVFKNGKASEKVTGFYPKTKLQTYFDQKIAEMTTVEE</sequence>
<dbReference type="GO" id="GO:0045454">
    <property type="term" value="P:cell redox homeostasis"/>
    <property type="evidence" value="ECO:0007669"/>
    <property type="project" value="TreeGrafter"/>
</dbReference>
<evidence type="ECO:0000313" key="10">
    <source>
        <dbReference type="EMBL" id="KRN33006.1"/>
    </source>
</evidence>
<protein>
    <recommendedName>
        <fullName evidence="2 7">Thioredoxin</fullName>
    </recommendedName>
</protein>
<dbReference type="InterPro" id="IPR013766">
    <property type="entry name" value="Thioredoxin_domain"/>
</dbReference>
<evidence type="ECO:0000256" key="4">
    <source>
        <dbReference type="ARBA" id="ARBA00022982"/>
    </source>
</evidence>
<dbReference type="InterPro" id="IPR036249">
    <property type="entry name" value="Thioredoxin-like_sf"/>
</dbReference>
<dbReference type="GO" id="GO:0015035">
    <property type="term" value="F:protein-disulfide reductase activity"/>
    <property type="evidence" value="ECO:0007669"/>
    <property type="project" value="UniProtKB-UniRule"/>
</dbReference>
<evidence type="ECO:0000256" key="5">
    <source>
        <dbReference type="ARBA" id="ARBA00023157"/>
    </source>
</evidence>
<name>A0A0R2FYM5_9LACO</name>
<evidence type="ECO:0000256" key="3">
    <source>
        <dbReference type="ARBA" id="ARBA00022448"/>
    </source>
</evidence>
<feature type="domain" description="Thioredoxin" evidence="8">
    <location>
        <begin position="1"/>
        <end position="132"/>
    </location>
</feature>
<dbReference type="PRINTS" id="PR00421">
    <property type="entry name" value="THIOREDOXIN"/>
</dbReference>
<keyword evidence="5" id="KW-1015">Disulfide bond</keyword>
<proteinExistence type="inferred from homology"/>
<dbReference type="Pfam" id="PF00085">
    <property type="entry name" value="Thioredoxin"/>
    <property type="match status" value="1"/>
</dbReference>
<dbReference type="PANTHER" id="PTHR45663">
    <property type="entry name" value="GEO12009P1"/>
    <property type="match status" value="1"/>
</dbReference>
<dbReference type="Proteomes" id="UP000051645">
    <property type="component" value="Unassembled WGS sequence"/>
</dbReference>
<organism evidence="10 11">
    <name type="scientific">Lactobacillus selangorensis</name>
    <dbReference type="NCBI Taxonomy" id="81857"/>
    <lineage>
        <taxon>Bacteria</taxon>
        <taxon>Bacillati</taxon>
        <taxon>Bacillota</taxon>
        <taxon>Bacilli</taxon>
        <taxon>Lactobacillales</taxon>
        <taxon>Lactobacillaceae</taxon>
        <taxon>Lactobacillus</taxon>
    </lineage>
</organism>
<gene>
    <name evidence="9" type="ORF">IV38_GL000783</name>
    <name evidence="10" type="ORF">IV40_GL001070</name>
</gene>
<keyword evidence="11" id="KW-1185">Reference proteome</keyword>
<evidence type="ECO:0000313" key="12">
    <source>
        <dbReference type="Proteomes" id="UP000051751"/>
    </source>
</evidence>
<evidence type="ECO:0000256" key="6">
    <source>
        <dbReference type="ARBA" id="ARBA00023284"/>
    </source>
</evidence>
<dbReference type="PATRIC" id="fig|81857.3.peg.785"/>
<comment type="caution">
    <text evidence="10">The sequence shown here is derived from an EMBL/GenBank/DDBJ whole genome shotgun (WGS) entry which is preliminary data.</text>
</comment>
<dbReference type="EMBL" id="JQAZ01000002">
    <property type="protein sequence ID" value="KRN33006.1"/>
    <property type="molecule type" value="Genomic_DNA"/>
</dbReference>
<dbReference type="EMBL" id="JQAT01000002">
    <property type="protein sequence ID" value="KRN28584.1"/>
    <property type="molecule type" value="Genomic_DNA"/>
</dbReference>
<dbReference type="AlphaFoldDB" id="A0A0R2FYM5"/>
<evidence type="ECO:0000256" key="2">
    <source>
        <dbReference type="ARBA" id="ARBA00020570"/>
    </source>
</evidence>
<keyword evidence="3" id="KW-0813">Transport</keyword>
<evidence type="ECO:0000256" key="1">
    <source>
        <dbReference type="ARBA" id="ARBA00008987"/>
    </source>
</evidence>
<keyword evidence="6" id="KW-0676">Redox-active center</keyword>
<dbReference type="GO" id="GO:0005829">
    <property type="term" value="C:cytosol"/>
    <property type="evidence" value="ECO:0007669"/>
    <property type="project" value="TreeGrafter"/>
</dbReference>
<dbReference type="PROSITE" id="PS51352">
    <property type="entry name" value="THIOREDOXIN_2"/>
    <property type="match status" value="1"/>
</dbReference>
<evidence type="ECO:0000256" key="7">
    <source>
        <dbReference type="NCBIfam" id="TIGR01068"/>
    </source>
</evidence>
<dbReference type="InterPro" id="IPR017937">
    <property type="entry name" value="Thioredoxin_CS"/>
</dbReference>
<dbReference type="FunFam" id="3.40.30.10:FF:000001">
    <property type="entry name" value="Thioredoxin"/>
    <property type="match status" value="1"/>
</dbReference>
<reference evidence="11 12" key="1">
    <citation type="journal article" date="2015" name="Genome Announc.">
        <title>Expanding the biotechnology potential of lactobacilli through comparative genomics of 213 strains and associated genera.</title>
        <authorList>
            <person name="Sun Z."/>
            <person name="Harris H.M."/>
            <person name="McCann A."/>
            <person name="Guo C."/>
            <person name="Argimon S."/>
            <person name="Zhang W."/>
            <person name="Yang X."/>
            <person name="Jeffery I.B."/>
            <person name="Cooney J.C."/>
            <person name="Kagawa T.F."/>
            <person name="Liu W."/>
            <person name="Song Y."/>
            <person name="Salvetti E."/>
            <person name="Wrobel A."/>
            <person name="Rasinkangas P."/>
            <person name="Parkhill J."/>
            <person name="Rea M.C."/>
            <person name="O'Sullivan O."/>
            <person name="Ritari J."/>
            <person name="Douillard F.P."/>
            <person name="Paul Ross R."/>
            <person name="Yang R."/>
            <person name="Briner A.E."/>
            <person name="Felis G.E."/>
            <person name="de Vos W.M."/>
            <person name="Barrangou R."/>
            <person name="Klaenhammer T.R."/>
            <person name="Caufield P.W."/>
            <person name="Cui Y."/>
            <person name="Zhang H."/>
            <person name="O'Toole P.W."/>
        </authorList>
    </citation>
    <scope>NUCLEOTIDE SEQUENCE [LARGE SCALE GENOMIC DNA]</scope>
    <source>
        <strain evidence="9 12">ATCC BAA-66</strain>
        <strain evidence="10 11">DSM 13344</strain>
    </source>
</reference>
<keyword evidence="4" id="KW-0249">Electron transport</keyword>
<evidence type="ECO:0000313" key="11">
    <source>
        <dbReference type="Proteomes" id="UP000051645"/>
    </source>
</evidence>
<dbReference type="PANTHER" id="PTHR45663:SF11">
    <property type="entry name" value="GEO12009P1"/>
    <property type="match status" value="1"/>
</dbReference>
<dbReference type="Proteomes" id="UP000051751">
    <property type="component" value="Unassembled WGS sequence"/>
</dbReference>
<dbReference type="SUPFAM" id="SSF52833">
    <property type="entry name" value="Thioredoxin-like"/>
    <property type="match status" value="1"/>
</dbReference>
<dbReference type="NCBIfam" id="TIGR01068">
    <property type="entry name" value="thioredoxin"/>
    <property type="match status" value="1"/>
</dbReference>
<dbReference type="Gene3D" id="3.40.30.10">
    <property type="entry name" value="Glutaredoxin"/>
    <property type="match status" value="1"/>
</dbReference>
<comment type="similarity">
    <text evidence="1">Belongs to the thioredoxin family.</text>
</comment>